<dbReference type="SUPFAM" id="SSF52743">
    <property type="entry name" value="Subtilisin-like"/>
    <property type="match status" value="1"/>
</dbReference>
<protein>
    <submittedName>
        <fullName evidence="1">S8/S53 family peptidase</fullName>
    </submittedName>
</protein>
<dbReference type="InterPro" id="IPR036852">
    <property type="entry name" value="Peptidase_S8/S53_dom_sf"/>
</dbReference>
<dbReference type="EMBL" id="JAFCLK010000013">
    <property type="protein sequence ID" value="MBR1137131.1"/>
    <property type="molecule type" value="Genomic_DNA"/>
</dbReference>
<organism evidence="1 2">
    <name type="scientific">Bradyrhizobium denitrificans</name>
    <dbReference type="NCBI Taxonomy" id="2734912"/>
    <lineage>
        <taxon>Bacteria</taxon>
        <taxon>Pseudomonadati</taxon>
        <taxon>Pseudomonadota</taxon>
        <taxon>Alphaproteobacteria</taxon>
        <taxon>Hyphomicrobiales</taxon>
        <taxon>Nitrobacteraceae</taxon>
        <taxon>Bradyrhizobium</taxon>
    </lineage>
</organism>
<dbReference type="RefSeq" id="WP_172240129.1">
    <property type="nucleotide sequence ID" value="NZ_JABFDP010000024.1"/>
</dbReference>
<proteinExistence type="predicted"/>
<sequence length="431" mass="47043">MSDDPDHVFVVIVGVKQGQEASVIKSLGIRRSETVPEFGLIFVKVTGSDVLAWRDDDDVEFVDVLDDREAQVVYHLIAQLHRIGFYDNIQVFQFGVLNLSIGPPHSLIGKDASGERAVQRVLRLILDRHNIPIVLAVGNSGPEPGLTNRWAVPGVLLAAATNYAGTELWARSSRFLSPMPPGMTMFGTPGIDTIGPRAGCAPKTKEELEAEERANLASQVGQENAACYELASGTSFAAGILSRDVCLVHQAMNLLTLKLSSLTDVDVNISVPPFIRAYIDSTFDRGHPAFANRLADTRRHFGALQVRLSAAEKQDAWDMLVAPAVNISVRYSAKAVRAFLVRASAPVSGLSREQIGEGFLSPAGIKAMLLKLRYADLVDVLGEGVPQKRVWADRIRQTRNPLVFSEQQVDNIAEYCANYDLILGLPLYGRS</sequence>
<name>A0ABS5G932_9BRAD</name>
<dbReference type="CDD" id="cd00306">
    <property type="entry name" value="Peptidases_S8_S53"/>
    <property type="match status" value="1"/>
</dbReference>
<dbReference type="Proteomes" id="UP001314635">
    <property type="component" value="Unassembled WGS sequence"/>
</dbReference>
<evidence type="ECO:0000313" key="1">
    <source>
        <dbReference type="EMBL" id="MBR1137131.1"/>
    </source>
</evidence>
<dbReference type="Gene3D" id="3.40.50.200">
    <property type="entry name" value="Peptidase S8/S53 domain"/>
    <property type="match status" value="1"/>
</dbReference>
<evidence type="ECO:0000313" key="2">
    <source>
        <dbReference type="Proteomes" id="UP001314635"/>
    </source>
</evidence>
<accession>A0ABS5G932</accession>
<reference evidence="2" key="1">
    <citation type="journal article" date="2021" name="ISME J.">
        <title>Evolutionary origin and ecological implication of a unique nif island in free-living Bradyrhizobium lineages.</title>
        <authorList>
            <person name="Tao J."/>
        </authorList>
    </citation>
    <scope>NUCLEOTIDE SEQUENCE [LARGE SCALE GENOMIC DNA]</scope>
    <source>
        <strain evidence="2">SZCCT0094</strain>
    </source>
</reference>
<comment type="caution">
    <text evidence="1">The sequence shown here is derived from an EMBL/GenBank/DDBJ whole genome shotgun (WGS) entry which is preliminary data.</text>
</comment>
<gene>
    <name evidence="1" type="ORF">JQ619_15260</name>
</gene>
<keyword evidence="2" id="KW-1185">Reference proteome</keyword>